<sequence length="107" mass="12140">MPANTLILYPNEPDITFDINYCLNLHMPLVERLWTKYGLRNWQVTKFTCTPDGSKSPYLICTTIEWESIDGVRAAFAGPEFVDLIKDAANMSNKRPIFLIGEQLGAD</sequence>
<dbReference type="OrthoDB" id="4892971at2759"/>
<proteinExistence type="inferred from homology"/>
<dbReference type="InterPro" id="IPR011008">
    <property type="entry name" value="Dimeric_a/b-barrel"/>
</dbReference>
<dbReference type="EMBL" id="ML739035">
    <property type="protein sequence ID" value="KAE8356722.1"/>
    <property type="molecule type" value="Genomic_DNA"/>
</dbReference>
<dbReference type="GO" id="GO:0016491">
    <property type="term" value="F:oxidoreductase activity"/>
    <property type="evidence" value="ECO:0007669"/>
    <property type="project" value="InterPro"/>
</dbReference>
<comment type="similarity">
    <text evidence="1">Belongs to the tpcK family.</text>
</comment>
<reference evidence="3" key="1">
    <citation type="submission" date="2019-04" db="EMBL/GenBank/DDBJ databases">
        <title>Friends and foes A comparative genomics studyof 23 Aspergillus species from section Flavi.</title>
        <authorList>
            <consortium name="DOE Joint Genome Institute"/>
            <person name="Kjaerbolling I."/>
            <person name="Vesth T."/>
            <person name="Frisvad J.C."/>
            <person name="Nybo J.L."/>
            <person name="Theobald S."/>
            <person name="Kildgaard S."/>
            <person name="Isbrandt T."/>
            <person name="Kuo A."/>
            <person name="Sato A."/>
            <person name="Lyhne E.K."/>
            <person name="Kogle M.E."/>
            <person name="Wiebenga A."/>
            <person name="Kun R.S."/>
            <person name="Lubbers R.J."/>
            <person name="Makela M.R."/>
            <person name="Barry K."/>
            <person name="Chovatia M."/>
            <person name="Clum A."/>
            <person name="Daum C."/>
            <person name="Haridas S."/>
            <person name="He G."/>
            <person name="LaButti K."/>
            <person name="Lipzen A."/>
            <person name="Mondo S."/>
            <person name="Riley R."/>
            <person name="Salamov A."/>
            <person name="Simmons B.A."/>
            <person name="Magnuson J.K."/>
            <person name="Henrissat B."/>
            <person name="Mortensen U.H."/>
            <person name="Larsen T.O."/>
            <person name="Devries R.P."/>
            <person name="Grigoriev I.V."/>
            <person name="Machida M."/>
            <person name="Baker S.E."/>
            <person name="Andersen M.R."/>
        </authorList>
    </citation>
    <scope>NUCLEOTIDE SEQUENCE [LARGE SCALE GENOMIC DNA]</scope>
    <source>
        <strain evidence="3">CBS 553.77</strain>
    </source>
</reference>
<dbReference type="AlphaFoldDB" id="A0A5N6ZGH6"/>
<dbReference type="Proteomes" id="UP000327118">
    <property type="component" value="Unassembled WGS sequence"/>
</dbReference>
<dbReference type="PANTHER" id="PTHR40260">
    <property type="entry name" value="BLR8190 PROTEIN"/>
    <property type="match status" value="1"/>
</dbReference>
<protein>
    <recommendedName>
        <fullName evidence="4">EthD domain-containing protein</fullName>
    </recommendedName>
</protein>
<evidence type="ECO:0000313" key="3">
    <source>
        <dbReference type="Proteomes" id="UP000327118"/>
    </source>
</evidence>
<name>A0A5N6ZGH6_9EURO</name>
<dbReference type="NCBIfam" id="TIGR02118">
    <property type="entry name" value="EthD family reductase"/>
    <property type="match status" value="1"/>
</dbReference>
<organism evidence="2 3">
    <name type="scientific">Aspergillus coremiiformis</name>
    <dbReference type="NCBI Taxonomy" id="138285"/>
    <lineage>
        <taxon>Eukaryota</taxon>
        <taxon>Fungi</taxon>
        <taxon>Dikarya</taxon>
        <taxon>Ascomycota</taxon>
        <taxon>Pezizomycotina</taxon>
        <taxon>Eurotiomycetes</taxon>
        <taxon>Eurotiomycetidae</taxon>
        <taxon>Eurotiales</taxon>
        <taxon>Aspergillaceae</taxon>
        <taxon>Aspergillus</taxon>
        <taxon>Aspergillus subgen. Circumdati</taxon>
    </lineage>
</organism>
<dbReference type="Gene3D" id="3.30.70.100">
    <property type="match status" value="1"/>
</dbReference>
<evidence type="ECO:0000313" key="2">
    <source>
        <dbReference type="EMBL" id="KAE8356722.1"/>
    </source>
</evidence>
<evidence type="ECO:0008006" key="4">
    <source>
        <dbReference type="Google" id="ProtNLM"/>
    </source>
</evidence>
<accession>A0A5N6ZGH6</accession>
<dbReference type="InterPro" id="IPR009799">
    <property type="entry name" value="EthD_dom"/>
</dbReference>
<dbReference type="SUPFAM" id="SSF54909">
    <property type="entry name" value="Dimeric alpha+beta barrel"/>
    <property type="match status" value="1"/>
</dbReference>
<dbReference type="PANTHER" id="PTHR40260:SF2">
    <property type="entry name" value="BLR8190 PROTEIN"/>
    <property type="match status" value="1"/>
</dbReference>
<evidence type="ECO:0000256" key="1">
    <source>
        <dbReference type="ARBA" id="ARBA00005986"/>
    </source>
</evidence>
<gene>
    <name evidence="2" type="ORF">BDV28DRAFT_144845</name>
</gene>
<keyword evidence="3" id="KW-1185">Reference proteome</keyword>